<evidence type="ECO:0000313" key="2">
    <source>
        <dbReference type="Proteomes" id="UP001595191"/>
    </source>
</evidence>
<evidence type="ECO:0000313" key="1">
    <source>
        <dbReference type="EMBL" id="MFH6602041.1"/>
    </source>
</evidence>
<dbReference type="Proteomes" id="UP001595191">
    <property type="component" value="Unassembled WGS sequence"/>
</dbReference>
<organism evidence="1 2">
    <name type="scientific">Meishania litoralis</name>
    <dbReference type="NCBI Taxonomy" id="3434685"/>
    <lineage>
        <taxon>Bacteria</taxon>
        <taxon>Pseudomonadati</taxon>
        <taxon>Bacteroidota</taxon>
        <taxon>Flavobacteriia</taxon>
        <taxon>Flavobacteriales</taxon>
        <taxon>Flavobacteriaceae</taxon>
        <taxon>Meishania</taxon>
    </lineage>
</organism>
<accession>A0ACC7LFW7</accession>
<protein>
    <submittedName>
        <fullName evidence="1">Uncharacterized protein</fullName>
    </submittedName>
</protein>
<proteinExistence type="predicted"/>
<name>A0ACC7LFW7_9FLAO</name>
<keyword evidence="2" id="KW-1185">Reference proteome</keyword>
<comment type="caution">
    <text evidence="1">The sequence shown here is derived from an EMBL/GenBank/DDBJ whole genome shotgun (WGS) entry which is preliminary data.</text>
</comment>
<reference evidence="1" key="1">
    <citation type="submission" date="2024-09" db="EMBL/GenBank/DDBJ databases">
        <authorList>
            <person name="Liu J."/>
        </authorList>
    </citation>
    <scope>NUCLEOTIDE SEQUENCE</scope>
    <source>
        <strain evidence="1">NBU2967</strain>
    </source>
</reference>
<gene>
    <name evidence="1" type="ORF">ACEZ3G_01020</name>
</gene>
<sequence>MMTFFSVFFILIGINAIMMFFSLTGIDQKTKKSDSTASKASESQIYPMDLASSEYKKAV</sequence>
<dbReference type="EMBL" id="JBHFPV010000001">
    <property type="protein sequence ID" value="MFH6602041.1"/>
    <property type="molecule type" value="Genomic_DNA"/>
</dbReference>